<feature type="domain" description="Glycosyltransferase subfamily 4-like N-terminal" evidence="1">
    <location>
        <begin position="20"/>
        <end position="221"/>
    </location>
</feature>
<reference evidence="2 3" key="1">
    <citation type="submission" date="2020-08" db="EMBL/GenBank/DDBJ databases">
        <title>Streptomycin resistant and MDR strain, P. mexicana.</title>
        <authorList>
            <person name="Ganesh-kumar S."/>
            <person name="Zhe T."/>
            <person name="Yu Z."/>
            <person name="Min Y."/>
        </authorList>
    </citation>
    <scope>NUCLEOTIDE SEQUENCE [LARGE SCALE GENOMIC DNA]</scope>
    <source>
        <strain evidence="2 3">GTZY</strain>
    </source>
</reference>
<dbReference type="SUPFAM" id="SSF53756">
    <property type="entry name" value="UDP-Glycosyltransferase/glycogen phosphorylase"/>
    <property type="match status" value="1"/>
</dbReference>
<dbReference type="Proteomes" id="UP000515506">
    <property type="component" value="Chromosome"/>
</dbReference>
<evidence type="ECO:0000313" key="2">
    <source>
        <dbReference type="EMBL" id="QND80036.1"/>
    </source>
</evidence>
<accession>A0ABX6RAL0</accession>
<dbReference type="RefSeq" id="WP_185895330.1">
    <property type="nucleotide sequence ID" value="NZ_CP060028.1"/>
</dbReference>
<gene>
    <name evidence="2" type="ORF">H4W19_17260</name>
</gene>
<dbReference type="EMBL" id="CP060028">
    <property type="protein sequence ID" value="QND80036.1"/>
    <property type="molecule type" value="Genomic_DNA"/>
</dbReference>
<sequence>MHILLIAYEFPPSPSPQSLRWAYLARHLAEQGHRISVLTIHLGGEVAGLPWLPSTLEVHRTFAGPIRGSLAALRDRRHRRAREMVTAGDASAPTSTPAHSRQGWKQALSDMLQGAAAKILFPDVRGEWFPWARRRLEALLATDAPDVVITSHEPATTLELGLLAKRRGLPWIADLGDPVLAPYTPARWRRRAWRLERQVAEHADHILVTTQAAEELLQDRHDRKHGISVITQGHAGETPLRRESTSDGYLPGRLELLYTGSFYSFRRPEALLDALREVPLARLNVAAVTLPQSIVDFAREFPEQVRLLGFLPHTDALRLQRSADLLVNIGNADPSQVPGKIYEYLGACRPILHIGGKDDAIGGFLSRLQRGWSCDNRSDSIASHLRGLVANKQAGRFADSLDLSLDAVSEWHWRSLASRVDVVARSVRTA</sequence>
<protein>
    <submittedName>
        <fullName evidence="2">Glycosyltransferase</fullName>
    </submittedName>
</protein>
<evidence type="ECO:0000259" key="1">
    <source>
        <dbReference type="Pfam" id="PF13579"/>
    </source>
</evidence>
<name>A0ABX6RAL0_PSEMX</name>
<keyword evidence="3" id="KW-1185">Reference proteome</keyword>
<organism evidence="2 3">
    <name type="scientific">Pseudoxanthomonas mexicana</name>
    <dbReference type="NCBI Taxonomy" id="128785"/>
    <lineage>
        <taxon>Bacteria</taxon>
        <taxon>Pseudomonadati</taxon>
        <taxon>Pseudomonadota</taxon>
        <taxon>Gammaproteobacteria</taxon>
        <taxon>Lysobacterales</taxon>
        <taxon>Lysobacteraceae</taxon>
        <taxon>Pseudoxanthomonas</taxon>
    </lineage>
</organism>
<dbReference type="InterPro" id="IPR028098">
    <property type="entry name" value="Glyco_trans_4-like_N"/>
</dbReference>
<evidence type="ECO:0000313" key="3">
    <source>
        <dbReference type="Proteomes" id="UP000515506"/>
    </source>
</evidence>
<proteinExistence type="predicted"/>
<dbReference type="Pfam" id="PF13579">
    <property type="entry name" value="Glyco_trans_4_4"/>
    <property type="match status" value="1"/>
</dbReference>
<dbReference type="Gene3D" id="3.40.50.2000">
    <property type="entry name" value="Glycogen Phosphorylase B"/>
    <property type="match status" value="3"/>
</dbReference>